<evidence type="ECO:0000313" key="1">
    <source>
        <dbReference type="EMBL" id="CAD8780676.1"/>
    </source>
</evidence>
<dbReference type="AlphaFoldDB" id="A0A7S0YKC3"/>
<dbReference type="EMBL" id="HBFM01023175">
    <property type="protein sequence ID" value="CAD8780676.1"/>
    <property type="molecule type" value="Transcribed_RNA"/>
</dbReference>
<accession>A0A7S0YKC3</accession>
<dbReference type="PANTHER" id="PTHR36074:SF1">
    <property type="entry name" value="ISOPENTENYL-DIPHOSPHATE DELTA-ISOMERASE"/>
    <property type="match status" value="1"/>
</dbReference>
<protein>
    <submittedName>
        <fullName evidence="1">Uncharacterized protein</fullName>
    </submittedName>
</protein>
<proteinExistence type="predicted"/>
<reference evidence="1" key="1">
    <citation type="submission" date="2021-01" db="EMBL/GenBank/DDBJ databases">
        <authorList>
            <person name="Corre E."/>
            <person name="Pelletier E."/>
            <person name="Niang G."/>
            <person name="Scheremetjew M."/>
            <person name="Finn R."/>
            <person name="Kale V."/>
            <person name="Holt S."/>
            <person name="Cochrane G."/>
            <person name="Meng A."/>
            <person name="Brown T."/>
            <person name="Cohen L."/>
        </authorList>
    </citation>
    <scope>NUCLEOTIDE SEQUENCE</scope>
    <source>
        <strain evidence="1">SAG 63-3</strain>
    </source>
</reference>
<dbReference type="PANTHER" id="PTHR36074">
    <property type="entry name" value="ISOPENTENYL-DIPHOSPHATE DELTA-ISOMERASE"/>
    <property type="match status" value="1"/>
</dbReference>
<sequence length="298" mass="32166">MQSMAKIGCASLLDLVPGETGAVAKTFFSTAATAAIYGYMRPSVFTAIAKTAPVQKSVVPVHEEFPTLKTISSSFAPNYLLKTVVKNVGIQFLMKFNRYLLEVLDHERASLEASEKGEEVPEAPTTPDFTPVLFTGLFQSAREVTVMTVRRVYERLAVTRLPRVHAEAILLESRSYIRDILSLRHAKDPLLKRLATYQSATLHSVALFYAAECTVASSLYAIQTARRSDLTAGQKIALVSKGAALHLLRCSVTLAMVSVGAALGSAIKPGVGTFVGHVGTDVITSITMSIFIRSVLGN</sequence>
<gene>
    <name evidence="1" type="ORF">PPAR00522_LOCUS15023</name>
</gene>
<name>A0A7S0YKC3_9CHLO</name>
<organism evidence="1">
    <name type="scientific">Polytomella parva</name>
    <dbReference type="NCBI Taxonomy" id="51329"/>
    <lineage>
        <taxon>Eukaryota</taxon>
        <taxon>Viridiplantae</taxon>
        <taxon>Chlorophyta</taxon>
        <taxon>core chlorophytes</taxon>
        <taxon>Chlorophyceae</taxon>
        <taxon>CS clade</taxon>
        <taxon>Chlamydomonadales</taxon>
        <taxon>Chlamydomonadaceae</taxon>
        <taxon>Polytomella</taxon>
    </lineage>
</organism>